<dbReference type="InterPro" id="IPR001895">
    <property type="entry name" value="RASGEF_cat_dom"/>
</dbReference>
<dbReference type="SMART" id="SM00229">
    <property type="entry name" value="RasGEFN"/>
    <property type="match status" value="1"/>
</dbReference>
<name>A0AAV7ZXH3_9EUKA</name>
<dbReference type="PROSITE" id="PS50245">
    <property type="entry name" value="CAP_GLY_2"/>
    <property type="match status" value="1"/>
</dbReference>
<dbReference type="SUPFAM" id="SSF48366">
    <property type="entry name" value="Ras GEF"/>
    <property type="match status" value="1"/>
</dbReference>
<evidence type="ECO:0000256" key="1">
    <source>
        <dbReference type="ARBA" id="ARBA00022658"/>
    </source>
</evidence>
<feature type="coiled-coil region" evidence="3">
    <location>
        <begin position="232"/>
        <end position="274"/>
    </location>
</feature>
<sequence length="1025" mass="121285">MDLDRQISLGSKVYCKNKLAVIKYIGPTIISKDTWYGIEFKKKVGDNNGTLAKTEYFRGKEGYCKFVLIDKLTVLPKKKRFQIAKKSQDMRKTYSSHAVTSHKQQKKKRKKKSSQKALKRSKDTNMIQNGILDYKIGIPNQPRKRSKTQYENKTLNNKISLNFGIIKDSKHTELEPTEKKKATTSLKKQKKTNKSLSIQLNKSNQYKKELESDIYYYNQYLSKILTNKTDEEEEKFDEQELLEIEKDEKEEEELQELMREIHKLKKKEEKIDKEGKKTQNDIQNFCIKLSNKSNLIVASKIILKQQDSIKSAFKYEELLEKNEKLSKEIQQLKTLMNTTKKSHKIEMNELFNKINIFEEEIAKYNERNKNFGNIENQSKLQIDQLENDLQSLKIHISVIKRKILDLEMNKDDHFSKMDSILEYNDQVDRSEWNNKLDVNNPEIKDLRERINPLKRALSFANCYSGSKTLIEKKLTKKIINQLILQHLEFENQKECKKIIEDVTLIPYHEIHLHHSRLKRLLRISIKEVERLWNLLMNNNYYSKKSLEERKNIFEEKIDDLGLDLINVENDINIWDEMPDNKDNIRYQKTKSAKGQENSEMIGKSSFYNQTFDNNDNDRIHSNDYDDDDIQCANINKLVEKLTDKTTQVRFRDAFIMTYQSFMKPNHLLAKLKERYNVPLKPKQIEDLNEQNWNVFKDRIQVRVISVLNNWIKTGWADIDQKILIRIIDFINTTISKDKKKSGEKLLKIINTKKNENKEIEKKRYSMLVVKVKPPDAIIPKNIFSPNFTLLDLTEEEFARQFTLLISQAFQKIKPSELITGAWKRGGLKSKAPNVILMINKFNEYANYIATQIVQPMSIKDRVKNFSRFLKIGKFFVEMNNYDFLMATIVACTHPAVKRLKNTMKEVPKNLFKYFNEFKSILNHESGLKEYKQMIDSKIPPLVPYLKFFLTEISYISNNFPDKIDGLINFSKRKLLYNVVIKIQQYQRISYKFYPIYQIQVLLKRGLPVKSEKELFQISLKREPRN</sequence>
<evidence type="ECO:0000313" key="8">
    <source>
        <dbReference type="EMBL" id="KAJ3444594.1"/>
    </source>
</evidence>
<feature type="region of interest" description="Disordered" evidence="4">
    <location>
        <begin position="86"/>
        <end position="122"/>
    </location>
</feature>
<dbReference type="InterPro" id="IPR000938">
    <property type="entry name" value="CAP-Gly_domain"/>
</dbReference>
<feature type="coiled-coil region" evidence="3">
    <location>
        <begin position="315"/>
        <end position="402"/>
    </location>
</feature>
<dbReference type="Pfam" id="PF00618">
    <property type="entry name" value="RasGEF_N"/>
    <property type="match status" value="1"/>
</dbReference>
<dbReference type="PROSITE" id="PS50009">
    <property type="entry name" value="RASGEF_CAT"/>
    <property type="match status" value="1"/>
</dbReference>
<evidence type="ECO:0000256" key="3">
    <source>
        <dbReference type="SAM" id="Coils"/>
    </source>
</evidence>
<dbReference type="Pfam" id="PF01302">
    <property type="entry name" value="CAP_GLY"/>
    <property type="match status" value="1"/>
</dbReference>
<evidence type="ECO:0000256" key="2">
    <source>
        <dbReference type="PROSITE-ProRule" id="PRU00168"/>
    </source>
</evidence>
<dbReference type="Gene3D" id="1.20.870.10">
    <property type="entry name" value="Son of sevenless (SoS) protein Chain: S domain 1"/>
    <property type="match status" value="1"/>
</dbReference>
<proteinExistence type="predicted"/>
<dbReference type="EMBL" id="JANTQA010000023">
    <property type="protein sequence ID" value="KAJ3444594.1"/>
    <property type="molecule type" value="Genomic_DNA"/>
</dbReference>
<dbReference type="InterPro" id="IPR036859">
    <property type="entry name" value="CAP-Gly_dom_sf"/>
</dbReference>
<dbReference type="Pfam" id="PF00617">
    <property type="entry name" value="RasGEF"/>
    <property type="match status" value="1"/>
</dbReference>
<dbReference type="PANTHER" id="PTHR23113:SF366">
    <property type="entry name" value="RAS GUANINE NUCLEOTIDE EXCHANGE FACTOR R"/>
    <property type="match status" value="1"/>
</dbReference>
<dbReference type="Gene3D" id="2.30.30.190">
    <property type="entry name" value="CAP Gly-rich-like domain"/>
    <property type="match status" value="1"/>
</dbReference>
<dbReference type="AlphaFoldDB" id="A0AAV7ZXH3"/>
<organism evidence="8 9">
    <name type="scientific">Anaeramoeba flamelloides</name>
    <dbReference type="NCBI Taxonomy" id="1746091"/>
    <lineage>
        <taxon>Eukaryota</taxon>
        <taxon>Metamonada</taxon>
        <taxon>Anaeramoebidae</taxon>
        <taxon>Anaeramoeba</taxon>
    </lineage>
</organism>
<dbReference type="InterPro" id="IPR000651">
    <property type="entry name" value="Ras-like_Gua-exchang_fac_N"/>
</dbReference>
<dbReference type="GO" id="GO:0005886">
    <property type="term" value="C:plasma membrane"/>
    <property type="evidence" value="ECO:0007669"/>
    <property type="project" value="TreeGrafter"/>
</dbReference>
<dbReference type="InterPro" id="IPR008937">
    <property type="entry name" value="Ras-like_GEF"/>
</dbReference>
<protein>
    <submittedName>
        <fullName evidence="8">Ras guanine nucleotide exchange factor a</fullName>
    </submittedName>
</protein>
<feature type="domain" description="Ras-GEF" evidence="5">
    <location>
        <begin position="793"/>
        <end position="1024"/>
    </location>
</feature>
<evidence type="ECO:0000259" key="5">
    <source>
        <dbReference type="PROSITE" id="PS50009"/>
    </source>
</evidence>
<reference evidence="8" key="1">
    <citation type="submission" date="2022-08" db="EMBL/GenBank/DDBJ databases">
        <title>Novel sulphate-reducing endosymbionts in the free-living metamonad Anaeramoeba.</title>
        <authorList>
            <person name="Jerlstrom-Hultqvist J."/>
            <person name="Cepicka I."/>
            <person name="Gallot-Lavallee L."/>
            <person name="Salas-Leiva D."/>
            <person name="Curtis B.A."/>
            <person name="Zahonova K."/>
            <person name="Pipaliya S."/>
            <person name="Dacks J."/>
            <person name="Roger A.J."/>
        </authorList>
    </citation>
    <scope>NUCLEOTIDE SEQUENCE</scope>
    <source>
        <strain evidence="8">Busselton2</strain>
    </source>
</reference>
<feature type="domain" description="N-terminal Ras-GEF" evidence="6">
    <location>
        <begin position="625"/>
        <end position="753"/>
    </location>
</feature>
<evidence type="ECO:0000313" key="9">
    <source>
        <dbReference type="Proteomes" id="UP001146793"/>
    </source>
</evidence>
<dbReference type="PROSITE" id="PS50212">
    <property type="entry name" value="RASGEF_NTER"/>
    <property type="match status" value="1"/>
</dbReference>
<dbReference type="SMART" id="SM01052">
    <property type="entry name" value="CAP_GLY"/>
    <property type="match status" value="1"/>
</dbReference>
<dbReference type="SUPFAM" id="SSF74924">
    <property type="entry name" value="Cap-Gly domain"/>
    <property type="match status" value="1"/>
</dbReference>
<keyword evidence="1 2" id="KW-0344">Guanine-nucleotide releasing factor</keyword>
<dbReference type="InterPro" id="IPR036964">
    <property type="entry name" value="RASGEF_cat_dom_sf"/>
</dbReference>
<feature type="compositionally biased region" description="Basic residues" evidence="4">
    <location>
        <begin position="103"/>
        <end position="119"/>
    </location>
</feature>
<evidence type="ECO:0000259" key="7">
    <source>
        <dbReference type="PROSITE" id="PS50245"/>
    </source>
</evidence>
<dbReference type="CDD" id="cd06224">
    <property type="entry name" value="REM"/>
    <property type="match status" value="1"/>
</dbReference>
<gene>
    <name evidence="8" type="ORF">M0812_10451</name>
</gene>
<dbReference type="SMART" id="SM00147">
    <property type="entry name" value="RasGEF"/>
    <property type="match status" value="1"/>
</dbReference>
<dbReference type="PANTHER" id="PTHR23113">
    <property type="entry name" value="GUANINE NUCLEOTIDE EXCHANGE FACTOR"/>
    <property type="match status" value="1"/>
</dbReference>
<keyword evidence="3" id="KW-0175">Coiled coil</keyword>
<feature type="compositionally biased region" description="Polar residues" evidence="4">
    <location>
        <begin position="93"/>
        <end position="102"/>
    </location>
</feature>
<dbReference type="Gene3D" id="1.10.840.10">
    <property type="entry name" value="Ras guanine-nucleotide exchange factors catalytic domain"/>
    <property type="match status" value="1"/>
</dbReference>
<dbReference type="Proteomes" id="UP001146793">
    <property type="component" value="Unassembled WGS sequence"/>
</dbReference>
<feature type="domain" description="CAP-Gly" evidence="7">
    <location>
        <begin position="26"/>
        <end position="68"/>
    </location>
</feature>
<evidence type="ECO:0000256" key="4">
    <source>
        <dbReference type="SAM" id="MobiDB-lite"/>
    </source>
</evidence>
<accession>A0AAV7ZXH3</accession>
<feature type="region of interest" description="Disordered" evidence="4">
    <location>
        <begin position="174"/>
        <end position="194"/>
    </location>
</feature>
<evidence type="ECO:0000259" key="6">
    <source>
        <dbReference type="PROSITE" id="PS50212"/>
    </source>
</evidence>
<dbReference type="InterPro" id="IPR023578">
    <property type="entry name" value="Ras_GEF_dom_sf"/>
</dbReference>
<comment type="caution">
    <text evidence="8">The sequence shown here is derived from an EMBL/GenBank/DDBJ whole genome shotgun (WGS) entry which is preliminary data.</text>
</comment>
<dbReference type="GO" id="GO:0005085">
    <property type="term" value="F:guanyl-nucleotide exchange factor activity"/>
    <property type="evidence" value="ECO:0007669"/>
    <property type="project" value="UniProtKB-KW"/>
</dbReference>
<dbReference type="GO" id="GO:0007265">
    <property type="term" value="P:Ras protein signal transduction"/>
    <property type="evidence" value="ECO:0007669"/>
    <property type="project" value="TreeGrafter"/>
</dbReference>